<dbReference type="EMBL" id="FJUW01000035">
    <property type="protein sequence ID" value="CZT05452.1"/>
    <property type="molecule type" value="Genomic_DNA"/>
</dbReference>
<keyword evidence="2" id="KW-1185">Reference proteome</keyword>
<organism evidence="1 2">
    <name type="scientific">Rhynchosporium graminicola</name>
    <dbReference type="NCBI Taxonomy" id="2792576"/>
    <lineage>
        <taxon>Eukaryota</taxon>
        <taxon>Fungi</taxon>
        <taxon>Dikarya</taxon>
        <taxon>Ascomycota</taxon>
        <taxon>Pezizomycotina</taxon>
        <taxon>Leotiomycetes</taxon>
        <taxon>Helotiales</taxon>
        <taxon>Ploettnerulaceae</taxon>
        <taxon>Rhynchosporium</taxon>
    </lineage>
</organism>
<evidence type="ECO:0000313" key="1">
    <source>
        <dbReference type="EMBL" id="CZT05452.1"/>
    </source>
</evidence>
<accession>A0A1E1L4J5</accession>
<comment type="caution">
    <text evidence="1">The sequence shown here is derived from an EMBL/GenBank/DDBJ whole genome shotgun (WGS) entry which is preliminary data.</text>
</comment>
<dbReference type="InParanoid" id="A0A1E1L4J5"/>
<name>A0A1E1L4J5_9HELO</name>
<gene>
    <name evidence="1" type="ORF">RCO7_14815</name>
</gene>
<evidence type="ECO:0000313" key="2">
    <source>
        <dbReference type="Proteomes" id="UP000178129"/>
    </source>
</evidence>
<dbReference type="Proteomes" id="UP000178129">
    <property type="component" value="Unassembled WGS sequence"/>
</dbReference>
<dbReference type="AlphaFoldDB" id="A0A1E1L4J5"/>
<protein>
    <submittedName>
        <fullName evidence="1">Uncharacterized protein</fullName>
    </submittedName>
</protein>
<proteinExistence type="predicted"/>
<sequence>MSLNFNLLHGGCKFTIHEYIIRYSLLFQKEIAFLHRASLSLNGKMDQTFVMGPFPWSTEENSDDQIMKLTIRCFGACFEILYLAPNLRASPHLLARHEESLRNLRVEDGGDCSELDKGIKEIYPLWQPFQELLTQKGPELTNSASLFNFLYAPQFILEALIPTSSNPQAQPCLRGYSKLVATSTVGTDKVCYFKACGTSIVRKRLRGEPWRHKQIAAAIQAKIIGPNIRICRLRGVVLDGDPDVLQHFYRASEKELKNWDEGLQTGIETNEVESRRLVGILINYIENKGTLYHLAPRPDYLDVQRRAGSMSWKS</sequence>
<reference evidence="2" key="1">
    <citation type="submission" date="2016-03" db="EMBL/GenBank/DDBJ databases">
        <authorList>
            <person name="Ploux O."/>
        </authorList>
    </citation>
    <scope>NUCLEOTIDE SEQUENCE [LARGE SCALE GENOMIC DNA]</scope>
    <source>
        <strain evidence="2">UK7</strain>
    </source>
</reference>